<dbReference type="EMBL" id="CP024307">
    <property type="protein sequence ID" value="AUX77471.1"/>
    <property type="molecule type" value="Genomic_DNA"/>
</dbReference>
<evidence type="ECO:0000256" key="1">
    <source>
        <dbReference type="SAM" id="MobiDB-lite"/>
    </source>
</evidence>
<dbReference type="Proteomes" id="UP000239340">
    <property type="component" value="Chromosome"/>
</dbReference>
<protein>
    <submittedName>
        <fullName evidence="2">Uncharacterized protein</fullName>
    </submittedName>
</protein>
<proteinExistence type="predicted"/>
<sequence length="56" mass="6095">MICQRAPALPPPHLASQQTSKPDGLSTGQCVFLSEKDRTPAMIELCMAGWRDLLLA</sequence>
<gene>
    <name evidence="2" type="ORF">NXT3_CH02916</name>
</gene>
<accession>A0A2L0H7K7</accession>
<name>A0A2L0H7K7_RHIFR</name>
<feature type="region of interest" description="Disordered" evidence="1">
    <location>
        <begin position="1"/>
        <end position="27"/>
    </location>
</feature>
<evidence type="ECO:0000313" key="3">
    <source>
        <dbReference type="Proteomes" id="UP000239340"/>
    </source>
</evidence>
<dbReference type="AlphaFoldDB" id="A0A2L0H7K7"/>
<organism evidence="2 3">
    <name type="scientific">Rhizobium fredii</name>
    <name type="common">Sinorhizobium fredii</name>
    <dbReference type="NCBI Taxonomy" id="380"/>
    <lineage>
        <taxon>Bacteria</taxon>
        <taxon>Pseudomonadati</taxon>
        <taxon>Pseudomonadota</taxon>
        <taxon>Alphaproteobacteria</taxon>
        <taxon>Hyphomicrobiales</taxon>
        <taxon>Rhizobiaceae</taxon>
        <taxon>Sinorhizobium/Ensifer group</taxon>
        <taxon>Sinorhizobium</taxon>
    </lineage>
</organism>
<evidence type="ECO:0000313" key="2">
    <source>
        <dbReference type="EMBL" id="AUX77471.1"/>
    </source>
</evidence>
<reference evidence="2 3" key="1">
    <citation type="submission" date="2017-10" db="EMBL/GenBank/DDBJ databases">
        <title>Analysis of the genome sequences of Rhizobium populations associated to common bean (phaseolus vulgaris).</title>
        <authorList>
            <person name="Bustos P."/>
            <person name="Santamaria R.I."/>
            <person name="Miranda-Sanchez F."/>
            <person name="Perez-Carrascal O."/>
            <person name="Juarez S."/>
            <person name="Lozano L."/>
            <person name="Martinez-Flores I."/>
            <person name="Vinuesa P."/>
            <person name="Martinez-Romero E."/>
            <person name="Cevallos M.A."/>
            <person name="Romero D."/>
            <person name="Davila G."/>
            <person name="Gonzalez V."/>
        </authorList>
    </citation>
    <scope>NUCLEOTIDE SEQUENCE [LARGE SCALE GENOMIC DNA]</scope>
    <source>
        <strain evidence="2 3">NXT3</strain>
    </source>
</reference>
<feature type="compositionally biased region" description="Polar residues" evidence="1">
    <location>
        <begin position="15"/>
        <end position="27"/>
    </location>
</feature>